<protein>
    <submittedName>
        <fullName evidence="4">AAA-domain-containing protein</fullName>
    </submittedName>
</protein>
<reference evidence="4 5" key="1">
    <citation type="submission" date="2016-07" db="EMBL/GenBank/DDBJ databases">
        <title>Pervasive Adenine N6-methylation of Active Genes in Fungi.</title>
        <authorList>
            <consortium name="DOE Joint Genome Institute"/>
            <person name="Mondo S.J."/>
            <person name="Dannebaum R.O."/>
            <person name="Kuo R.C."/>
            <person name="Labutti K."/>
            <person name="Haridas S."/>
            <person name="Kuo A."/>
            <person name="Salamov A."/>
            <person name="Ahrendt S.R."/>
            <person name="Lipzen A."/>
            <person name="Sullivan W."/>
            <person name="Andreopoulos W.B."/>
            <person name="Clum A."/>
            <person name="Lindquist E."/>
            <person name="Daum C."/>
            <person name="Ramamoorthy G.K."/>
            <person name="Gryganskyi A."/>
            <person name="Culley D."/>
            <person name="Magnuson J.K."/>
            <person name="James T.Y."/>
            <person name="O'Malley M.A."/>
            <person name="Stajich J.E."/>
            <person name="Spatafora J.W."/>
            <person name="Visel A."/>
            <person name="Grigoriev I.V."/>
        </authorList>
    </citation>
    <scope>NUCLEOTIDE SEQUENCE [LARGE SCALE GENOMIC DNA]</scope>
    <source>
        <strain evidence="4 5">JEL800</strain>
    </source>
</reference>
<name>A0A1Y2BFC5_9FUNG</name>
<dbReference type="FunFam" id="3.40.50.300:FF:001921">
    <property type="entry name" value="AAA ATPase domain-containing protein"/>
    <property type="match status" value="1"/>
</dbReference>
<dbReference type="OrthoDB" id="27435at2759"/>
<keyword evidence="2" id="KW-0067">ATP-binding</keyword>
<dbReference type="PANTHER" id="PTHR23077">
    <property type="entry name" value="AAA-FAMILY ATPASE"/>
    <property type="match status" value="1"/>
</dbReference>
<dbReference type="AlphaFoldDB" id="A0A1Y2BFC5"/>
<feature type="domain" description="AAA+ ATPase" evidence="3">
    <location>
        <begin position="255"/>
        <end position="397"/>
    </location>
</feature>
<evidence type="ECO:0000313" key="4">
    <source>
        <dbReference type="EMBL" id="ORY33529.1"/>
    </source>
</evidence>
<dbReference type="PANTHER" id="PTHR23077:SF27">
    <property type="entry name" value="ATPASE FAMILY GENE 2 PROTEIN HOMOLOG A"/>
    <property type="match status" value="1"/>
</dbReference>
<keyword evidence="1" id="KW-0547">Nucleotide-binding</keyword>
<dbReference type="SMART" id="SM00382">
    <property type="entry name" value="AAA"/>
    <property type="match status" value="2"/>
</dbReference>
<keyword evidence="5" id="KW-1185">Reference proteome</keyword>
<dbReference type="Gene3D" id="3.40.50.300">
    <property type="entry name" value="P-loop containing nucleotide triphosphate hydrolases"/>
    <property type="match status" value="2"/>
</dbReference>
<accession>A0A1Y2BFC5</accession>
<dbReference type="InterPro" id="IPR050168">
    <property type="entry name" value="AAA_ATPase_domain"/>
</dbReference>
<evidence type="ECO:0000259" key="3">
    <source>
        <dbReference type="SMART" id="SM00382"/>
    </source>
</evidence>
<dbReference type="Pfam" id="PF00004">
    <property type="entry name" value="AAA"/>
    <property type="match status" value="2"/>
</dbReference>
<dbReference type="GO" id="GO:0005737">
    <property type="term" value="C:cytoplasm"/>
    <property type="evidence" value="ECO:0007669"/>
    <property type="project" value="TreeGrafter"/>
</dbReference>
<dbReference type="STRING" id="329046.A0A1Y2BFC5"/>
<sequence length="433" mass="47543">MDVVARTGKGVIVYGRSGVGKTRLLSILRNTTQDLVTVIDCERVSTRELDDLASWTIDTAPSASKRLLLLDNADVLLSKGSKLSSLKEILIAILDSSDGSSSNPSVFMVLACSLSPKHIDSDFIRSGRINNFLSLETKNGSERLSILEAILGEMNIPLSNYDFLEKFCDTAHGMVGADMKHIVDSLLVTKEKPEDWTLEDFEAEKKDSTVRMKPIKPPRAFDDFYGMDEIQKRVKTIILDPWKQTLSSKTQISIAPKGVLIYGPSGVGKTQFGMAIAQEIGFNQVIVNGSEIRSKIIGESEANIRRIFEEARQKSPCVLFIDQLDAVVPIRGAENTSENSGNRVVTSFLTEMDGILASTQAASHLIIIAVTNRKESIDPAILRPGRINEFLYIPAPAEKERSEIFRGILYGMPKWVSAPARKSTPGLVVTSPA</sequence>
<dbReference type="GO" id="GO:0016887">
    <property type="term" value="F:ATP hydrolysis activity"/>
    <property type="evidence" value="ECO:0007669"/>
    <property type="project" value="InterPro"/>
</dbReference>
<evidence type="ECO:0000313" key="5">
    <source>
        <dbReference type="Proteomes" id="UP000193642"/>
    </source>
</evidence>
<evidence type="ECO:0000256" key="2">
    <source>
        <dbReference type="ARBA" id="ARBA00022840"/>
    </source>
</evidence>
<gene>
    <name evidence="4" type="ORF">BCR33DRAFT_856188</name>
</gene>
<dbReference type="InterPro" id="IPR003593">
    <property type="entry name" value="AAA+_ATPase"/>
</dbReference>
<organism evidence="4 5">
    <name type="scientific">Rhizoclosmatium globosum</name>
    <dbReference type="NCBI Taxonomy" id="329046"/>
    <lineage>
        <taxon>Eukaryota</taxon>
        <taxon>Fungi</taxon>
        <taxon>Fungi incertae sedis</taxon>
        <taxon>Chytridiomycota</taxon>
        <taxon>Chytridiomycota incertae sedis</taxon>
        <taxon>Chytridiomycetes</taxon>
        <taxon>Chytridiales</taxon>
        <taxon>Chytriomycetaceae</taxon>
        <taxon>Rhizoclosmatium</taxon>
    </lineage>
</organism>
<dbReference type="Proteomes" id="UP000193642">
    <property type="component" value="Unassembled WGS sequence"/>
</dbReference>
<dbReference type="InterPro" id="IPR003959">
    <property type="entry name" value="ATPase_AAA_core"/>
</dbReference>
<dbReference type="Gene3D" id="1.10.8.60">
    <property type="match status" value="2"/>
</dbReference>
<dbReference type="GO" id="GO:0005524">
    <property type="term" value="F:ATP binding"/>
    <property type="evidence" value="ECO:0007669"/>
    <property type="project" value="UniProtKB-KW"/>
</dbReference>
<comment type="caution">
    <text evidence="4">The sequence shown here is derived from an EMBL/GenBank/DDBJ whole genome shotgun (WGS) entry which is preliminary data.</text>
</comment>
<evidence type="ECO:0000256" key="1">
    <source>
        <dbReference type="ARBA" id="ARBA00022741"/>
    </source>
</evidence>
<dbReference type="InterPro" id="IPR027417">
    <property type="entry name" value="P-loop_NTPase"/>
</dbReference>
<feature type="domain" description="AAA+ ATPase" evidence="3">
    <location>
        <begin position="7"/>
        <end position="135"/>
    </location>
</feature>
<dbReference type="SUPFAM" id="SSF52540">
    <property type="entry name" value="P-loop containing nucleoside triphosphate hydrolases"/>
    <property type="match status" value="2"/>
</dbReference>
<dbReference type="EMBL" id="MCGO01000067">
    <property type="protein sequence ID" value="ORY33529.1"/>
    <property type="molecule type" value="Genomic_DNA"/>
</dbReference>
<proteinExistence type="predicted"/>